<feature type="binding site" evidence="6">
    <location>
        <position position="206"/>
    </location>
    <ligand>
        <name>AMP</name>
        <dbReference type="ChEBI" id="CHEBI:456215"/>
    </ligand>
</feature>
<dbReference type="PROSITE" id="PS01050">
    <property type="entry name" value="YJEF_C_2"/>
    <property type="match status" value="1"/>
</dbReference>
<name>A0ABP4JBS1_9MICO</name>
<keyword evidence="5 6" id="KW-0456">Lyase</keyword>
<feature type="domain" description="YjeF C-terminal" evidence="7">
    <location>
        <begin position="4"/>
        <end position="271"/>
    </location>
</feature>
<evidence type="ECO:0000259" key="7">
    <source>
        <dbReference type="PROSITE" id="PS51383"/>
    </source>
</evidence>
<dbReference type="PANTHER" id="PTHR12592:SF0">
    <property type="entry name" value="ATP-DEPENDENT (S)-NAD(P)H-HYDRATE DEHYDRATASE"/>
    <property type="match status" value="1"/>
</dbReference>
<dbReference type="PANTHER" id="PTHR12592">
    <property type="entry name" value="ATP-DEPENDENT (S)-NAD(P)H-HYDRATE DEHYDRATASE FAMILY MEMBER"/>
    <property type="match status" value="1"/>
</dbReference>
<protein>
    <recommendedName>
        <fullName evidence="6">ADP-dependent (S)-NAD(P)H-hydrate dehydratase</fullName>
        <ecNumber evidence="6">4.2.1.136</ecNumber>
    </recommendedName>
    <alternativeName>
        <fullName evidence="6">ADP-dependent NAD(P)HX dehydratase</fullName>
    </alternativeName>
</protein>
<feature type="binding site" evidence="6">
    <location>
        <position position="89"/>
    </location>
    <ligand>
        <name>(6S)-NADPHX</name>
        <dbReference type="ChEBI" id="CHEBI:64076"/>
    </ligand>
</feature>
<evidence type="ECO:0000256" key="3">
    <source>
        <dbReference type="ARBA" id="ARBA00022857"/>
    </source>
</evidence>
<dbReference type="Gene3D" id="3.40.1190.20">
    <property type="match status" value="1"/>
</dbReference>
<keyword evidence="9" id="KW-1185">Reference proteome</keyword>
<comment type="function">
    <text evidence="6">Catalyzes the dehydration of the S-form of NAD(P)HX at the expense of ADP, which is converted to AMP. Together with NAD(P)HX epimerase, which catalyzes the epimerization of the S- and R-forms, the enzyme allows the repair of both epimers of NAD(P)HX, a damaged form of NAD(P)H that is a result of enzymatic or heat-dependent hydration.</text>
</comment>
<reference evidence="9" key="1">
    <citation type="journal article" date="2019" name="Int. J. Syst. Evol. Microbiol.">
        <title>The Global Catalogue of Microorganisms (GCM) 10K type strain sequencing project: providing services to taxonomists for standard genome sequencing and annotation.</title>
        <authorList>
            <consortium name="The Broad Institute Genomics Platform"/>
            <consortium name="The Broad Institute Genome Sequencing Center for Infectious Disease"/>
            <person name="Wu L."/>
            <person name="Ma J."/>
        </authorList>
    </citation>
    <scope>NUCLEOTIDE SEQUENCE [LARGE SCALE GENOMIC DNA]</scope>
    <source>
        <strain evidence="9">JCM 12398</strain>
    </source>
</reference>
<dbReference type="RefSeq" id="WP_343916784.1">
    <property type="nucleotide sequence ID" value="NZ_BAAAKK010000001.1"/>
</dbReference>
<dbReference type="Proteomes" id="UP001501266">
    <property type="component" value="Unassembled WGS sequence"/>
</dbReference>
<comment type="catalytic activity">
    <reaction evidence="6">
        <text>(6S)-NADHX + ADP = AMP + phosphate + NADH + H(+)</text>
        <dbReference type="Rhea" id="RHEA:32223"/>
        <dbReference type="ChEBI" id="CHEBI:15378"/>
        <dbReference type="ChEBI" id="CHEBI:43474"/>
        <dbReference type="ChEBI" id="CHEBI:57945"/>
        <dbReference type="ChEBI" id="CHEBI:64074"/>
        <dbReference type="ChEBI" id="CHEBI:456215"/>
        <dbReference type="ChEBI" id="CHEBI:456216"/>
        <dbReference type="EC" id="4.2.1.136"/>
    </reaction>
</comment>
<dbReference type="Pfam" id="PF01256">
    <property type="entry name" value="Carb_kinase"/>
    <property type="match status" value="1"/>
</dbReference>
<feature type="binding site" evidence="6">
    <location>
        <position position="135"/>
    </location>
    <ligand>
        <name>(6S)-NADPHX</name>
        <dbReference type="ChEBI" id="CHEBI:64076"/>
    </ligand>
</feature>
<evidence type="ECO:0000313" key="8">
    <source>
        <dbReference type="EMBL" id="GAA1418273.1"/>
    </source>
</evidence>
<comment type="subunit">
    <text evidence="6">Homotetramer.</text>
</comment>
<keyword evidence="1 6" id="KW-0547">Nucleotide-binding</keyword>
<dbReference type="SUPFAM" id="SSF53613">
    <property type="entry name" value="Ribokinase-like"/>
    <property type="match status" value="1"/>
</dbReference>
<dbReference type="EC" id="4.2.1.136" evidence="6"/>
<evidence type="ECO:0000256" key="1">
    <source>
        <dbReference type="ARBA" id="ARBA00022741"/>
    </source>
</evidence>
<feature type="binding site" evidence="6">
    <location>
        <begin position="177"/>
        <end position="181"/>
    </location>
    <ligand>
        <name>AMP</name>
        <dbReference type="ChEBI" id="CHEBI:456215"/>
    </ligand>
</feature>
<keyword evidence="2 6" id="KW-0067">ATP-binding</keyword>
<accession>A0ABP4JBS1</accession>
<dbReference type="InterPro" id="IPR029056">
    <property type="entry name" value="Ribokinase-like"/>
</dbReference>
<comment type="catalytic activity">
    <reaction evidence="6">
        <text>(6S)-NADPHX + ADP = AMP + phosphate + NADPH + H(+)</text>
        <dbReference type="Rhea" id="RHEA:32235"/>
        <dbReference type="ChEBI" id="CHEBI:15378"/>
        <dbReference type="ChEBI" id="CHEBI:43474"/>
        <dbReference type="ChEBI" id="CHEBI:57783"/>
        <dbReference type="ChEBI" id="CHEBI:64076"/>
        <dbReference type="ChEBI" id="CHEBI:456215"/>
        <dbReference type="ChEBI" id="CHEBI:456216"/>
        <dbReference type="EC" id="4.2.1.136"/>
    </reaction>
</comment>
<organism evidence="8 9">
    <name type="scientific">Agrococcus citreus</name>
    <dbReference type="NCBI Taxonomy" id="84643"/>
    <lineage>
        <taxon>Bacteria</taxon>
        <taxon>Bacillati</taxon>
        <taxon>Actinomycetota</taxon>
        <taxon>Actinomycetes</taxon>
        <taxon>Micrococcales</taxon>
        <taxon>Microbacteriaceae</taxon>
        <taxon>Agrococcus</taxon>
    </lineage>
</organism>
<evidence type="ECO:0000256" key="2">
    <source>
        <dbReference type="ARBA" id="ARBA00022840"/>
    </source>
</evidence>
<comment type="similarity">
    <text evidence="6">Belongs to the NnrD/CARKD family.</text>
</comment>
<dbReference type="InterPro" id="IPR017953">
    <property type="entry name" value="Carbohydrate_kinase_pred_CS"/>
</dbReference>
<evidence type="ECO:0000256" key="5">
    <source>
        <dbReference type="ARBA" id="ARBA00023239"/>
    </source>
</evidence>
<evidence type="ECO:0000256" key="6">
    <source>
        <dbReference type="HAMAP-Rule" id="MF_01965"/>
    </source>
</evidence>
<gene>
    <name evidence="6" type="primary">nnrD</name>
    <name evidence="8" type="ORF">GCM10009640_03850</name>
</gene>
<keyword evidence="3 6" id="KW-0521">NADP</keyword>
<comment type="caution">
    <text evidence="8">The sequence shown here is derived from an EMBL/GenBank/DDBJ whole genome shotgun (WGS) entry which is preliminary data.</text>
</comment>
<comment type="cofactor">
    <cofactor evidence="6">
        <name>Mg(2+)</name>
        <dbReference type="ChEBI" id="CHEBI:18420"/>
    </cofactor>
</comment>
<feature type="binding site" evidence="6">
    <location>
        <position position="39"/>
    </location>
    <ligand>
        <name>(6S)-NADPHX</name>
        <dbReference type="ChEBI" id="CHEBI:64076"/>
    </ligand>
</feature>
<dbReference type="HAMAP" id="MF_01965">
    <property type="entry name" value="NADHX_dehydratase"/>
    <property type="match status" value="1"/>
</dbReference>
<dbReference type="PROSITE" id="PS51383">
    <property type="entry name" value="YJEF_C_3"/>
    <property type="match status" value="1"/>
</dbReference>
<proteinExistence type="inferred from homology"/>
<dbReference type="EMBL" id="BAAAKK010000001">
    <property type="protein sequence ID" value="GAA1418273.1"/>
    <property type="molecule type" value="Genomic_DNA"/>
</dbReference>
<dbReference type="CDD" id="cd01171">
    <property type="entry name" value="YXKO-related"/>
    <property type="match status" value="1"/>
</dbReference>
<evidence type="ECO:0000313" key="9">
    <source>
        <dbReference type="Proteomes" id="UP001501266"/>
    </source>
</evidence>
<sequence>MTWTEADTAARIAVPDAFADKHRRGVLGAITGSERYPGAAVLGVEAAHRTGVGMVRLIAPRRVEDLVLARRPEAVTGEGRVEAWLIGSGQDARLRTATLTATLEAALGSGAPIVIDAGALDLAADAAGAAVVTPHHGELVRMLRQAGIETDTEAVRHSPGHWARTAAEACGVVVLLKGAETIVAAVDGTLIAVPPATHWLATAGSGDVLAGILGALVATHAGEVHADPSRLAELAASAAVVHGLAAERASGGGPIAALDVAEALPATIAALLER</sequence>
<keyword evidence="4 6" id="KW-0520">NAD</keyword>
<feature type="binding site" evidence="6">
    <location>
        <position position="207"/>
    </location>
    <ligand>
        <name>(6S)-NADPHX</name>
        <dbReference type="ChEBI" id="CHEBI:64076"/>
    </ligand>
</feature>
<dbReference type="InterPro" id="IPR000631">
    <property type="entry name" value="CARKD"/>
</dbReference>
<evidence type="ECO:0000256" key="4">
    <source>
        <dbReference type="ARBA" id="ARBA00023027"/>
    </source>
</evidence>